<dbReference type="KEGG" id="slut:H9L13_05115"/>
<accession>A0A7G9SK80</accession>
<proteinExistence type="predicted"/>
<keyword evidence="3" id="KW-1185">Reference proteome</keyword>
<organism evidence="2 3">
    <name type="scientific">Sphingomonas lutea</name>
    <dbReference type="NCBI Taxonomy" id="1045317"/>
    <lineage>
        <taxon>Bacteria</taxon>
        <taxon>Pseudomonadati</taxon>
        <taxon>Pseudomonadota</taxon>
        <taxon>Alphaproteobacteria</taxon>
        <taxon>Sphingomonadales</taxon>
        <taxon>Sphingomonadaceae</taxon>
        <taxon>Sphingomonas</taxon>
    </lineage>
</organism>
<reference evidence="2 3" key="1">
    <citation type="submission" date="2020-08" db="EMBL/GenBank/DDBJ databases">
        <title>Genome sequence of Sphingomonas lutea KCTC 23642T.</title>
        <authorList>
            <person name="Hyun D.-W."/>
            <person name="Bae J.-W."/>
        </authorList>
    </citation>
    <scope>NUCLEOTIDE SEQUENCE [LARGE SCALE GENOMIC DNA]</scope>
    <source>
        <strain evidence="2 3">KCTC 23642</strain>
    </source>
</reference>
<evidence type="ECO:0000256" key="1">
    <source>
        <dbReference type="SAM" id="Phobius"/>
    </source>
</evidence>
<dbReference type="EMBL" id="CP060718">
    <property type="protein sequence ID" value="QNN68255.1"/>
    <property type="molecule type" value="Genomic_DNA"/>
</dbReference>
<dbReference type="AlphaFoldDB" id="A0A7G9SK80"/>
<protein>
    <submittedName>
        <fullName evidence="2">Uncharacterized protein</fullName>
    </submittedName>
</protein>
<keyword evidence="1" id="KW-1133">Transmembrane helix</keyword>
<evidence type="ECO:0000313" key="2">
    <source>
        <dbReference type="EMBL" id="QNN68255.1"/>
    </source>
</evidence>
<dbReference type="Proteomes" id="UP000515971">
    <property type="component" value="Chromosome"/>
</dbReference>
<evidence type="ECO:0000313" key="3">
    <source>
        <dbReference type="Proteomes" id="UP000515971"/>
    </source>
</evidence>
<sequence>MIYKRFAANLRAQNWFAIGIELLIVVVGVFIGTWVANWNQERAAQAETRRMIAQLDPSLRFLQGYFDGIRAYYGVTRKYAETAQAGWDGRPGVSESAFVIAAYQASQIAGIGTNGSAWANVLGADRLREIEDTELRTDLSTLMSSDYAQIDTPAVDTPYRRNVRRLIPMGVQERIRERCGDRPPQTIDEFVTLPARCDLVIDAEVAAQTAAKLRSRPEVLEDLQWHMAAQAALLGNLGPFEAATTRVRERLDRLER</sequence>
<keyword evidence="1" id="KW-0472">Membrane</keyword>
<dbReference type="RefSeq" id="WP_187539600.1">
    <property type="nucleotide sequence ID" value="NZ_BAABJT010000001.1"/>
</dbReference>
<feature type="transmembrane region" description="Helical" evidence="1">
    <location>
        <begin position="12"/>
        <end position="36"/>
    </location>
</feature>
<gene>
    <name evidence="2" type="ORF">H9L13_05115</name>
</gene>
<name>A0A7G9SK80_9SPHN</name>
<keyword evidence="1" id="KW-0812">Transmembrane</keyword>